<keyword evidence="10" id="KW-1185">Reference proteome</keyword>
<dbReference type="PROSITE" id="PS50206">
    <property type="entry name" value="RHODANESE_3"/>
    <property type="match status" value="1"/>
</dbReference>
<dbReference type="eggNOG" id="KOG3772">
    <property type="taxonomic scope" value="Eukaryota"/>
</dbReference>
<dbReference type="EMBL" id="DS548448">
    <property type="protein sequence ID" value="EDR28510.1"/>
    <property type="molecule type" value="Genomic_DNA"/>
</dbReference>
<dbReference type="PANTHER" id="PTHR10828">
    <property type="entry name" value="M-PHASE INDUCER PHOSPHATASE DUAL SPECIFICITY PHOSPHATASE CDC25"/>
    <property type="match status" value="1"/>
</dbReference>
<dbReference type="Pfam" id="PF00581">
    <property type="entry name" value="Rhodanese"/>
    <property type="match status" value="1"/>
</dbReference>
<feature type="region of interest" description="Disordered" evidence="7">
    <location>
        <begin position="1"/>
        <end position="25"/>
    </location>
</feature>
<gene>
    <name evidence="9" type="ORF">EDI_193910</name>
</gene>
<dbReference type="GO" id="GO:0051301">
    <property type="term" value="P:cell division"/>
    <property type="evidence" value="ECO:0007669"/>
    <property type="project" value="UniProtKB-KW"/>
</dbReference>
<evidence type="ECO:0000313" key="9">
    <source>
        <dbReference type="EMBL" id="EDR28510.1"/>
    </source>
</evidence>
<evidence type="ECO:0000259" key="8">
    <source>
        <dbReference type="PROSITE" id="PS50206"/>
    </source>
</evidence>
<accession>B0EAC5</accession>
<feature type="compositionally biased region" description="Low complexity" evidence="7">
    <location>
        <begin position="1"/>
        <end position="17"/>
    </location>
</feature>
<keyword evidence="6" id="KW-0131">Cell cycle</keyword>
<dbReference type="VEuPathDB" id="AmoebaDB:EDI_193910"/>
<dbReference type="Gene3D" id="3.40.250.10">
    <property type="entry name" value="Rhodanese-like domain"/>
    <property type="match status" value="1"/>
</dbReference>
<dbReference type="GO" id="GO:0010971">
    <property type="term" value="P:positive regulation of G2/M transition of mitotic cell cycle"/>
    <property type="evidence" value="ECO:0007669"/>
    <property type="project" value="TreeGrafter"/>
</dbReference>
<dbReference type="GeneID" id="5880231"/>
<evidence type="ECO:0000256" key="5">
    <source>
        <dbReference type="ARBA" id="ARBA00022912"/>
    </source>
</evidence>
<keyword evidence="4 9" id="KW-0378">Hydrolase</keyword>
<dbReference type="GO" id="GO:0004725">
    <property type="term" value="F:protein tyrosine phosphatase activity"/>
    <property type="evidence" value="ECO:0007669"/>
    <property type="project" value="UniProtKB-EC"/>
</dbReference>
<dbReference type="OrthoDB" id="26523at2759"/>
<dbReference type="KEGG" id="edi:EDI_193910"/>
<comment type="similarity">
    <text evidence="1">Belongs to the MPI phosphatase family.</text>
</comment>
<dbReference type="AlphaFoldDB" id="B0EAC5"/>
<dbReference type="InterPro" id="IPR000751">
    <property type="entry name" value="MPI_Phosphatase"/>
</dbReference>
<dbReference type="PRINTS" id="PR00716">
    <property type="entry name" value="MPIPHPHTASE"/>
</dbReference>
<sequence>MKLARLSPTTPLSSTSSINHINPPSPLTLQLTPNLTSSLELYPMNTFSCSGSPNILNETPTSPLTVTSCPLNESPRLFTRHSSSHIGRLKRRSTEPMRSSISLEFTKRVAAECDQLYPKNPKIKQISLISIEQYKNLINSKSKRVITIDSRYPYEYNAGHIINSINIWSDNDIFQQLQPLEEIHNNIKPVLIIYCEFSQKRGPLIAKKIRELDWNLMVESYSFNWLFPEIYVLEGGFKSFYKRNNELCFGEYIKMDDPRYAYEQSCYVKYFRKYSISTNPLLDGFSHLSHSQ</sequence>
<evidence type="ECO:0000256" key="1">
    <source>
        <dbReference type="ARBA" id="ARBA00011065"/>
    </source>
</evidence>
<keyword evidence="5" id="KW-0904">Protein phosphatase</keyword>
<dbReference type="GO" id="GO:0005634">
    <property type="term" value="C:nucleus"/>
    <property type="evidence" value="ECO:0007669"/>
    <property type="project" value="TreeGrafter"/>
</dbReference>
<evidence type="ECO:0000256" key="2">
    <source>
        <dbReference type="ARBA" id="ARBA00013064"/>
    </source>
</evidence>
<dbReference type="OMA" id="NLMVESY"/>
<evidence type="ECO:0000256" key="4">
    <source>
        <dbReference type="ARBA" id="ARBA00022801"/>
    </source>
</evidence>
<evidence type="ECO:0000256" key="7">
    <source>
        <dbReference type="SAM" id="MobiDB-lite"/>
    </source>
</evidence>
<keyword evidence="3" id="KW-0132">Cell division</keyword>
<dbReference type="GO" id="GO:0005737">
    <property type="term" value="C:cytoplasm"/>
    <property type="evidence" value="ECO:0007669"/>
    <property type="project" value="TreeGrafter"/>
</dbReference>
<dbReference type="InterPro" id="IPR036873">
    <property type="entry name" value="Rhodanese-like_dom_sf"/>
</dbReference>
<dbReference type="RefSeq" id="XP_001735290.1">
    <property type="nucleotide sequence ID" value="XM_001735238.1"/>
</dbReference>
<organism evidence="10">
    <name type="scientific">Entamoeba dispar (strain ATCC PRA-260 / SAW760)</name>
    <dbReference type="NCBI Taxonomy" id="370354"/>
    <lineage>
        <taxon>Eukaryota</taxon>
        <taxon>Amoebozoa</taxon>
        <taxon>Evosea</taxon>
        <taxon>Archamoebae</taxon>
        <taxon>Mastigamoebida</taxon>
        <taxon>Entamoebidae</taxon>
        <taxon>Entamoeba</taxon>
    </lineage>
</organism>
<evidence type="ECO:0000256" key="6">
    <source>
        <dbReference type="ARBA" id="ARBA00023306"/>
    </source>
</evidence>
<dbReference type="GO" id="GO:0000086">
    <property type="term" value="P:G2/M transition of mitotic cell cycle"/>
    <property type="evidence" value="ECO:0007669"/>
    <property type="project" value="TreeGrafter"/>
</dbReference>
<name>B0EAC5_ENTDS</name>
<dbReference type="PANTHER" id="PTHR10828:SF17">
    <property type="entry name" value="PROTEIN-TYROSINE-PHOSPHATASE"/>
    <property type="match status" value="1"/>
</dbReference>
<dbReference type="EC" id="3.1.3.48" evidence="2"/>
<dbReference type="SMART" id="SM00450">
    <property type="entry name" value="RHOD"/>
    <property type="match status" value="1"/>
</dbReference>
<reference evidence="10" key="1">
    <citation type="submission" date="2007-12" db="EMBL/GenBank/DDBJ databases">
        <title>Annotation of Entamoeba dispar SAW760.</title>
        <authorList>
            <person name="Lorenzi H."/>
            <person name="Inman J."/>
            <person name="Schobel S."/>
            <person name="Amedeo P."/>
            <person name="Caler E."/>
        </authorList>
    </citation>
    <scope>NUCLEOTIDE SEQUENCE [LARGE SCALE GENOMIC DNA]</scope>
    <source>
        <strain evidence="10">ATCC PRA-260 / SAW760</strain>
    </source>
</reference>
<proteinExistence type="inferred from homology"/>
<dbReference type="Proteomes" id="UP000008076">
    <property type="component" value="Unassembled WGS sequence"/>
</dbReference>
<feature type="domain" description="Rhodanese" evidence="8">
    <location>
        <begin position="141"/>
        <end position="249"/>
    </location>
</feature>
<dbReference type="InterPro" id="IPR001763">
    <property type="entry name" value="Rhodanese-like_dom"/>
</dbReference>
<evidence type="ECO:0000313" key="10">
    <source>
        <dbReference type="Proteomes" id="UP000008076"/>
    </source>
</evidence>
<protein>
    <recommendedName>
        <fullName evidence="2">protein-tyrosine-phosphatase</fullName>
        <ecNumber evidence="2">3.1.3.48</ecNumber>
    </recommendedName>
</protein>
<dbReference type="GO" id="GO:0110032">
    <property type="term" value="P:positive regulation of G2/MI transition of meiotic cell cycle"/>
    <property type="evidence" value="ECO:0007669"/>
    <property type="project" value="TreeGrafter"/>
</dbReference>
<evidence type="ECO:0000256" key="3">
    <source>
        <dbReference type="ARBA" id="ARBA00022618"/>
    </source>
</evidence>
<dbReference type="SUPFAM" id="SSF52821">
    <property type="entry name" value="Rhodanese/Cell cycle control phosphatase"/>
    <property type="match status" value="1"/>
</dbReference>